<dbReference type="InterPro" id="IPR006652">
    <property type="entry name" value="Kelch_1"/>
</dbReference>
<dbReference type="STRING" id="48269.A0A183MGU3"/>
<dbReference type="AlphaFoldDB" id="A0A183MGU3"/>
<organism evidence="5 6">
    <name type="scientific">Schistosoma margrebowiei</name>
    <dbReference type="NCBI Taxonomy" id="48269"/>
    <lineage>
        <taxon>Eukaryota</taxon>
        <taxon>Metazoa</taxon>
        <taxon>Spiralia</taxon>
        <taxon>Lophotrochozoa</taxon>
        <taxon>Platyhelminthes</taxon>
        <taxon>Trematoda</taxon>
        <taxon>Digenea</taxon>
        <taxon>Strigeidida</taxon>
        <taxon>Schistosomatoidea</taxon>
        <taxon>Schistosomatidae</taxon>
        <taxon>Schistosoma</taxon>
    </lineage>
</organism>
<accession>A0A183MGU3</accession>
<dbReference type="Proteomes" id="UP000277204">
    <property type="component" value="Unassembled WGS sequence"/>
</dbReference>
<comment type="function">
    <text evidence="3">Rab9 effector required for endosome to trans-Golgi network (TGN) transport.</text>
</comment>
<dbReference type="EMBL" id="UZAI01016905">
    <property type="protein sequence ID" value="VDP17850.1"/>
    <property type="molecule type" value="Genomic_DNA"/>
</dbReference>
<dbReference type="InterPro" id="IPR052124">
    <property type="entry name" value="Rab9_kelch_effector"/>
</dbReference>
<dbReference type="PANTHER" id="PTHR46647:SF1">
    <property type="entry name" value="RAB9 EFFECTOR PROTEIN WITH KELCH MOTIFS"/>
    <property type="match status" value="1"/>
</dbReference>
<evidence type="ECO:0000256" key="3">
    <source>
        <dbReference type="ARBA" id="ARBA00037224"/>
    </source>
</evidence>
<reference evidence="5 6" key="1">
    <citation type="submission" date="2018-11" db="EMBL/GenBank/DDBJ databases">
        <authorList>
            <consortium name="Pathogen Informatics"/>
        </authorList>
    </citation>
    <scope>NUCLEOTIDE SEQUENCE [LARGE SCALE GENOMIC DNA]</scope>
    <source>
        <strain evidence="5 6">Zambia</strain>
    </source>
</reference>
<keyword evidence="6" id="KW-1185">Reference proteome</keyword>
<dbReference type="SUPFAM" id="SSF117281">
    <property type="entry name" value="Kelch motif"/>
    <property type="match status" value="1"/>
</dbReference>
<dbReference type="Gene3D" id="2.120.10.80">
    <property type="entry name" value="Kelch-type beta propeller"/>
    <property type="match status" value="3"/>
</dbReference>
<gene>
    <name evidence="5" type="ORF">SMRZ_LOCUS15268</name>
</gene>
<evidence type="ECO:0000256" key="1">
    <source>
        <dbReference type="ARBA" id="ARBA00022441"/>
    </source>
</evidence>
<evidence type="ECO:0000313" key="6">
    <source>
        <dbReference type="Proteomes" id="UP000277204"/>
    </source>
</evidence>
<evidence type="ECO:0000256" key="4">
    <source>
        <dbReference type="ARBA" id="ARBA00039295"/>
    </source>
</evidence>
<evidence type="ECO:0000313" key="5">
    <source>
        <dbReference type="EMBL" id="VDP17850.1"/>
    </source>
</evidence>
<keyword evidence="1" id="KW-0880">Kelch repeat</keyword>
<name>A0A183MGU3_9TREM</name>
<protein>
    <recommendedName>
        <fullName evidence="4">Rab9 effector protein with kelch motifs</fullName>
    </recommendedName>
</protein>
<dbReference type="Pfam" id="PF01344">
    <property type="entry name" value="Kelch_1"/>
    <property type="match status" value="1"/>
</dbReference>
<dbReference type="PANTHER" id="PTHR46647">
    <property type="entry name" value="RAB9 EFFECTOR PROTEIN WITH KELCH MOTIFS"/>
    <property type="match status" value="1"/>
</dbReference>
<keyword evidence="2" id="KW-0677">Repeat</keyword>
<proteinExistence type="predicted"/>
<sequence length="481" mass="54402">MHKILEKLNICGSWCNVSYTSEGKSPPARVGHSTHAVRMKCGYTGNRPLVMMIGGADASGVFNEAYILDILSFMWYTVDLEQTIDFPGLGRYEHSSAILNNQELLIFGGATKTGPLSQLLRLQIHCLSTPENPSIYEKDRITASLTQDRVHTDIQQFIYHPRTQHSSVSLTEYNQLIVFSGGNVGSQPVSDDKVYMYDSEINSWNIIPVEGIPPCSRLGHLILYEFPHELTNSNYERIPKGKMYIHGGMVNEKLLDDIYVLNFVNQSDNNLQFKGIWNKLYPTDKLSPLTISHDNAESECEYLDPKCIELTQIPSPSPRAAHGGTILTNKIYEQDTSKILIFGGLSLNGALNDMFCFDTSTRQWTEIKYETSVLPSPRLDFAYCTFSLIVKKDTKENSQMKIICKSPKDNQYQDDIVNTDEHEDNNDKDQYCQEYLFIHGGMDTHGSVFDDSYLILLSEYQLSNPLNAQTIIHRSSSHGKC</sequence>
<evidence type="ECO:0000256" key="2">
    <source>
        <dbReference type="ARBA" id="ARBA00022737"/>
    </source>
</evidence>
<dbReference type="InterPro" id="IPR015915">
    <property type="entry name" value="Kelch-typ_b-propeller"/>
</dbReference>